<evidence type="ECO:0000256" key="4">
    <source>
        <dbReference type="ARBA" id="ARBA00022840"/>
    </source>
</evidence>
<dbReference type="PROSITE" id="PS00211">
    <property type="entry name" value="ABC_TRANSPORTER_1"/>
    <property type="match status" value="1"/>
</dbReference>
<dbReference type="GO" id="GO:0046677">
    <property type="term" value="P:response to antibiotic"/>
    <property type="evidence" value="ECO:0007669"/>
    <property type="project" value="UniProtKB-KW"/>
</dbReference>
<dbReference type="EMBL" id="FQZG01000082">
    <property type="protein sequence ID" value="SHJ79234.1"/>
    <property type="molecule type" value="Genomic_DNA"/>
</dbReference>
<dbReference type="Pfam" id="PF13732">
    <property type="entry name" value="DrrA1-3_C"/>
    <property type="match status" value="1"/>
</dbReference>
<dbReference type="InterPro" id="IPR003593">
    <property type="entry name" value="AAA+_ATPase"/>
</dbReference>
<keyword evidence="3" id="KW-0547">Nucleotide-binding</keyword>
<keyword evidence="5" id="KW-0046">Antibiotic resistance</keyword>
<evidence type="ECO:0000313" key="8">
    <source>
        <dbReference type="Proteomes" id="UP000184512"/>
    </source>
</evidence>
<dbReference type="GO" id="GO:0005524">
    <property type="term" value="F:ATP binding"/>
    <property type="evidence" value="ECO:0007669"/>
    <property type="project" value="UniProtKB-KW"/>
</dbReference>
<evidence type="ECO:0000256" key="3">
    <source>
        <dbReference type="ARBA" id="ARBA00022741"/>
    </source>
</evidence>
<dbReference type="CDD" id="cd03230">
    <property type="entry name" value="ABC_DR_subfamily_A"/>
    <property type="match status" value="1"/>
</dbReference>
<evidence type="ECO:0000313" key="7">
    <source>
        <dbReference type="EMBL" id="SHJ79234.1"/>
    </source>
</evidence>
<dbReference type="SMART" id="SM00382">
    <property type="entry name" value="AAA"/>
    <property type="match status" value="1"/>
</dbReference>
<reference evidence="8" key="1">
    <citation type="submission" date="2016-11" db="EMBL/GenBank/DDBJ databases">
        <authorList>
            <person name="Varghese N."/>
            <person name="Submissions S."/>
        </authorList>
    </citation>
    <scope>NUCLEOTIDE SEQUENCE [LARGE SCALE GENOMIC DNA]</scope>
    <source>
        <strain evidence="8">DSM 12906</strain>
    </source>
</reference>
<keyword evidence="2" id="KW-0813">Transport</keyword>
<dbReference type="InterPro" id="IPR027417">
    <property type="entry name" value="P-loop_NTPase"/>
</dbReference>
<keyword evidence="8" id="KW-1185">Reference proteome</keyword>
<dbReference type="PROSITE" id="PS50893">
    <property type="entry name" value="ABC_TRANSPORTER_2"/>
    <property type="match status" value="1"/>
</dbReference>
<dbReference type="SUPFAM" id="SSF52540">
    <property type="entry name" value="P-loop containing nucleoside triphosphate hydrolases"/>
    <property type="match status" value="1"/>
</dbReference>
<evidence type="ECO:0000256" key="2">
    <source>
        <dbReference type="ARBA" id="ARBA00022448"/>
    </source>
</evidence>
<name>A0A1M6M716_9ACTN</name>
<dbReference type="PANTHER" id="PTHR42711:SF17">
    <property type="entry name" value="ABC TRANSPORTER ATP-BINDING PROTEIN"/>
    <property type="match status" value="1"/>
</dbReference>
<protein>
    <submittedName>
        <fullName evidence="7">ABC-2 type transport system ATP-binding protein</fullName>
    </submittedName>
</protein>
<accession>A0A1M6M716</accession>
<dbReference type="Proteomes" id="UP000184512">
    <property type="component" value="Unassembled WGS sequence"/>
</dbReference>
<proteinExistence type="predicted"/>
<dbReference type="RefSeq" id="WP_073190352.1">
    <property type="nucleotide sequence ID" value="NZ_FQZG01000082.1"/>
</dbReference>
<dbReference type="InterPro" id="IPR003439">
    <property type="entry name" value="ABC_transporter-like_ATP-bd"/>
</dbReference>
<dbReference type="STRING" id="1123357.SAMN02745244_03268"/>
<gene>
    <name evidence="7" type="ORF">SAMN02745244_03268</name>
</gene>
<evidence type="ECO:0000259" key="6">
    <source>
        <dbReference type="PROSITE" id="PS50893"/>
    </source>
</evidence>
<comment type="subcellular location">
    <subcellularLocation>
        <location evidence="1">Cell membrane</location>
        <topology evidence="1">Peripheral membrane protein</topology>
    </subcellularLocation>
</comment>
<dbReference type="InterPro" id="IPR025302">
    <property type="entry name" value="DrrA1/2-like_C"/>
</dbReference>
<dbReference type="OrthoDB" id="9804819at2"/>
<sequence length="294" mass="31797">MSTPAIRLDSVTKRYGDLTAVDDLTLEVPAGQVLALLGPNGAGKSTTTEMILSITKPDGGAVRVFGRSPTEALRRGDTGAMLQNGALLWDTKVGRLLRGMHSLHHHPLSLDEVIELADVRSFLRTNTNKLSGGQAQRVRFALAIMPDPRLLILDEPTVGMDVESRRRFWASMRAFTLTGRTVVFATHYLDEADEFADRIVVLDGGRLIADGTGAEIRGVVGGRQITFTGPDLDYLTLPGVVESTVDGDRRVLTCTDSDAALRGLFDLTETGTVRDVEVHSPSLEDAFLTLTKVA</sequence>
<dbReference type="PANTHER" id="PTHR42711">
    <property type="entry name" value="ABC TRANSPORTER ATP-BINDING PROTEIN"/>
    <property type="match status" value="1"/>
</dbReference>
<dbReference type="Gene3D" id="3.40.50.300">
    <property type="entry name" value="P-loop containing nucleotide triphosphate hydrolases"/>
    <property type="match status" value="1"/>
</dbReference>
<feature type="domain" description="ABC transporter" evidence="6">
    <location>
        <begin position="6"/>
        <end position="229"/>
    </location>
</feature>
<dbReference type="GO" id="GO:0016887">
    <property type="term" value="F:ATP hydrolysis activity"/>
    <property type="evidence" value="ECO:0007669"/>
    <property type="project" value="InterPro"/>
</dbReference>
<organism evidence="7 8">
    <name type="scientific">Tessaracoccus bendigoensis DSM 12906</name>
    <dbReference type="NCBI Taxonomy" id="1123357"/>
    <lineage>
        <taxon>Bacteria</taxon>
        <taxon>Bacillati</taxon>
        <taxon>Actinomycetota</taxon>
        <taxon>Actinomycetes</taxon>
        <taxon>Propionibacteriales</taxon>
        <taxon>Propionibacteriaceae</taxon>
        <taxon>Tessaracoccus</taxon>
    </lineage>
</organism>
<keyword evidence="4 7" id="KW-0067">ATP-binding</keyword>
<dbReference type="Pfam" id="PF00005">
    <property type="entry name" value="ABC_tran"/>
    <property type="match status" value="1"/>
</dbReference>
<evidence type="ECO:0000256" key="1">
    <source>
        <dbReference type="ARBA" id="ARBA00004202"/>
    </source>
</evidence>
<evidence type="ECO:0000256" key="5">
    <source>
        <dbReference type="ARBA" id="ARBA00023251"/>
    </source>
</evidence>
<dbReference type="GO" id="GO:0005886">
    <property type="term" value="C:plasma membrane"/>
    <property type="evidence" value="ECO:0007669"/>
    <property type="project" value="UniProtKB-SubCell"/>
</dbReference>
<dbReference type="AlphaFoldDB" id="A0A1M6M716"/>
<dbReference type="InterPro" id="IPR050763">
    <property type="entry name" value="ABC_transporter_ATP-binding"/>
</dbReference>
<dbReference type="InterPro" id="IPR017871">
    <property type="entry name" value="ABC_transporter-like_CS"/>
</dbReference>